<proteinExistence type="predicted"/>
<evidence type="ECO:0008006" key="4">
    <source>
        <dbReference type="Google" id="ProtNLM"/>
    </source>
</evidence>
<comment type="caution">
    <text evidence="2">The sequence shown here is derived from an EMBL/GenBank/DDBJ whole genome shotgun (WGS) entry which is preliminary data.</text>
</comment>
<evidence type="ECO:0000256" key="1">
    <source>
        <dbReference type="SAM" id="SignalP"/>
    </source>
</evidence>
<dbReference type="Proteomes" id="UP000815325">
    <property type="component" value="Unassembled WGS sequence"/>
</dbReference>
<keyword evidence="1" id="KW-0732">Signal</keyword>
<accession>A0ABQ7GDY3</accession>
<feature type="signal peptide" evidence="1">
    <location>
        <begin position="1"/>
        <end position="40"/>
    </location>
</feature>
<name>A0ABQ7GDY3_DUNSA</name>
<gene>
    <name evidence="2" type="ORF">DUNSADRAFT_11183</name>
</gene>
<evidence type="ECO:0000313" key="3">
    <source>
        <dbReference type="Proteomes" id="UP000815325"/>
    </source>
</evidence>
<feature type="chain" id="PRO_5047009363" description="Encoded protein" evidence="1">
    <location>
        <begin position="41"/>
        <end position="92"/>
    </location>
</feature>
<organism evidence="2 3">
    <name type="scientific">Dunaliella salina</name>
    <name type="common">Green alga</name>
    <name type="synonym">Protococcus salinus</name>
    <dbReference type="NCBI Taxonomy" id="3046"/>
    <lineage>
        <taxon>Eukaryota</taxon>
        <taxon>Viridiplantae</taxon>
        <taxon>Chlorophyta</taxon>
        <taxon>core chlorophytes</taxon>
        <taxon>Chlorophyceae</taxon>
        <taxon>CS clade</taxon>
        <taxon>Chlamydomonadales</taxon>
        <taxon>Dunaliellaceae</taxon>
        <taxon>Dunaliella</taxon>
    </lineage>
</organism>
<sequence length="92" mass="9814">MCTQPQALLGPKHWKPKKRSPHALTCMFVPLLASISSAMAYTACPISSRSCRRCRCTSSSVSRSTLNAVTSTSTAFSLGANSSPARVRQPQG</sequence>
<keyword evidence="3" id="KW-1185">Reference proteome</keyword>
<evidence type="ECO:0000313" key="2">
    <source>
        <dbReference type="EMBL" id="KAF5832810.1"/>
    </source>
</evidence>
<reference evidence="2" key="1">
    <citation type="submission" date="2017-08" db="EMBL/GenBank/DDBJ databases">
        <authorList>
            <person name="Polle J.E."/>
            <person name="Barry K."/>
            <person name="Cushman J."/>
            <person name="Schmutz J."/>
            <person name="Tran D."/>
            <person name="Hathwaick L.T."/>
            <person name="Yim W.C."/>
            <person name="Jenkins J."/>
            <person name="Mckie-Krisberg Z.M."/>
            <person name="Prochnik S."/>
            <person name="Lindquist E."/>
            <person name="Dockter R.B."/>
            <person name="Adam C."/>
            <person name="Molina H."/>
            <person name="Bunkerborg J."/>
            <person name="Jin E."/>
            <person name="Buchheim M."/>
            <person name="Magnuson J."/>
        </authorList>
    </citation>
    <scope>NUCLEOTIDE SEQUENCE</scope>
    <source>
        <strain evidence="2">CCAP 19/18</strain>
    </source>
</reference>
<dbReference type="EMBL" id="MU069847">
    <property type="protein sequence ID" value="KAF5832810.1"/>
    <property type="molecule type" value="Genomic_DNA"/>
</dbReference>
<protein>
    <recommendedName>
        <fullName evidence="4">Encoded protein</fullName>
    </recommendedName>
</protein>